<evidence type="ECO:0000313" key="3">
    <source>
        <dbReference type="Proteomes" id="UP000319769"/>
    </source>
</evidence>
<name>A0A5N0UUN4_9PSEU</name>
<dbReference type="AlphaFoldDB" id="A0A5N0UUN4"/>
<dbReference type="SUPFAM" id="SSF52317">
    <property type="entry name" value="Class I glutamine amidotransferase-like"/>
    <property type="match status" value="1"/>
</dbReference>
<dbReference type="GO" id="GO:0016787">
    <property type="term" value="F:hydrolase activity"/>
    <property type="evidence" value="ECO:0007669"/>
    <property type="project" value="UniProtKB-KW"/>
</dbReference>
<dbReference type="PROSITE" id="PS51273">
    <property type="entry name" value="GATASE_TYPE_1"/>
    <property type="match status" value="1"/>
</dbReference>
<reference evidence="2" key="1">
    <citation type="submission" date="2019-09" db="EMBL/GenBank/DDBJ databases">
        <authorList>
            <person name="Teo W.F.A."/>
            <person name="Duangmal K."/>
        </authorList>
    </citation>
    <scope>NUCLEOTIDE SEQUENCE [LARGE SCALE GENOMIC DNA]</scope>
    <source>
        <strain evidence="2">K81G1</strain>
    </source>
</reference>
<dbReference type="Pfam" id="PF00117">
    <property type="entry name" value="GATase"/>
    <property type="match status" value="1"/>
</dbReference>
<dbReference type="InterPro" id="IPR029062">
    <property type="entry name" value="Class_I_gatase-like"/>
</dbReference>
<dbReference type="EMBL" id="VMNW02000053">
    <property type="protein sequence ID" value="KAA9155932.1"/>
    <property type="molecule type" value="Genomic_DNA"/>
</dbReference>
<gene>
    <name evidence="2" type="ORF">FPZ12_028855</name>
</gene>
<dbReference type="OrthoDB" id="9813383at2"/>
<organism evidence="2 3">
    <name type="scientific">Amycolatopsis acidicola</name>
    <dbReference type="NCBI Taxonomy" id="2596893"/>
    <lineage>
        <taxon>Bacteria</taxon>
        <taxon>Bacillati</taxon>
        <taxon>Actinomycetota</taxon>
        <taxon>Actinomycetes</taxon>
        <taxon>Pseudonocardiales</taxon>
        <taxon>Pseudonocardiaceae</taxon>
        <taxon>Amycolatopsis</taxon>
    </lineage>
</organism>
<comment type="caution">
    <text evidence="2">The sequence shown here is derived from an EMBL/GenBank/DDBJ whole genome shotgun (WGS) entry which is preliminary data.</text>
</comment>
<keyword evidence="3" id="KW-1185">Reference proteome</keyword>
<dbReference type="Gene3D" id="3.40.50.880">
    <property type="match status" value="1"/>
</dbReference>
<dbReference type="RefSeq" id="WP_144751066.1">
    <property type="nucleotide sequence ID" value="NZ_VMNW02000053.1"/>
</dbReference>
<protein>
    <submittedName>
        <fullName evidence="2">Gamma-glutamyl-gamma-aminobutyrate hydrolase</fullName>
    </submittedName>
</protein>
<keyword evidence="2" id="KW-0378">Hydrolase</keyword>
<feature type="domain" description="Glutamine amidotransferase" evidence="1">
    <location>
        <begin position="55"/>
        <end position="182"/>
    </location>
</feature>
<dbReference type="InterPro" id="IPR017926">
    <property type="entry name" value="GATASE"/>
</dbReference>
<proteinExistence type="predicted"/>
<sequence length="194" mass="20903">MTRVVAITQRVMACAHGEVRLALDVRWARFLAACDLVGVPLPLDPGLAVRTLRRTGCSGLVLTGGEGIGVWPARDELERELLRFATDNAFPVVAVCRGMQVVLHAFGVELRRVAGHTATTHALSGVHGGRVVNSYHDWSALSAPPEFEVTARHGPVVEAVRHRVAPLTGIMWHPERTVVPESADVALFEEALAG</sequence>
<accession>A0A5N0UUN4</accession>
<dbReference type="Proteomes" id="UP000319769">
    <property type="component" value="Unassembled WGS sequence"/>
</dbReference>
<evidence type="ECO:0000259" key="1">
    <source>
        <dbReference type="Pfam" id="PF00117"/>
    </source>
</evidence>
<evidence type="ECO:0000313" key="2">
    <source>
        <dbReference type="EMBL" id="KAA9155932.1"/>
    </source>
</evidence>